<sequence>MVSVCDDAFATYITGEMDHRMGMDVIGDLDNVRAFRYACSSSFSLVEYWVGSALFPSSNSTDGLMGSVTLGLGYMMLSGEPLEIFESNGYTIIRAVGDNQRLLIIDPETGLVMDFGDIKLNDTISGTRCYGDQQTEWANGYGNAILDNEDVINGVMETGEAATDFGQGSDEWKDEVLGFAGSTAISIAVSAAPLLIAAGPVGWAIGAGLIFTGLACSYFAADLDEEKSPSNLIKFGLNVVPAFIPFFGLESNFGKIGLKTLTSNSIGGKLIVKTATSKGTSKELFNIPKNYDGYVIQTIKDSGNNLGGGSITSARYVNYGSPEGVARLTFGWTEKENVRNAITDYGFDRAAYLVDRNSGDIDGAFGYKKYNSVSDYLATA</sequence>
<protein>
    <submittedName>
        <fullName evidence="1">Uncharacterized protein</fullName>
    </submittedName>
</protein>
<dbReference type="Proteomes" id="UP000217784">
    <property type="component" value="Unassembled WGS sequence"/>
</dbReference>
<name>A0A2A2H0U6_METBR</name>
<accession>A0A2A2H0U6</accession>
<keyword evidence="2" id="KW-1185">Reference proteome</keyword>
<reference evidence="1 2" key="1">
    <citation type="journal article" date="2017" name="BMC Genomics">
        <title>Genomic analysis of methanogenic archaea reveals a shift towards energy conservation.</title>
        <authorList>
            <person name="Gilmore S.P."/>
            <person name="Henske J.K."/>
            <person name="Sexton J.A."/>
            <person name="Solomon K.V."/>
            <person name="Seppala S."/>
            <person name="Yoo J.I."/>
            <person name="Huyett L.M."/>
            <person name="Pressman A."/>
            <person name="Cogan J.Z."/>
            <person name="Kivenson V."/>
            <person name="Peng X."/>
            <person name="Tan Y."/>
            <person name="Valentine D.L."/>
            <person name="O'Malley M.A."/>
        </authorList>
    </citation>
    <scope>NUCLEOTIDE SEQUENCE [LARGE SCALE GENOMIC DNA]</scope>
    <source>
        <strain evidence="1 2">M.o.H.</strain>
    </source>
</reference>
<gene>
    <name evidence="1" type="ORF">ASJ80_03875</name>
</gene>
<dbReference type="AlphaFoldDB" id="A0A2A2H0U6"/>
<comment type="caution">
    <text evidence="1">The sequence shown here is derived from an EMBL/GenBank/DDBJ whole genome shotgun (WGS) entry which is preliminary data.</text>
</comment>
<evidence type="ECO:0000313" key="2">
    <source>
        <dbReference type="Proteomes" id="UP000217784"/>
    </source>
</evidence>
<dbReference type="EMBL" id="LMVM01000041">
    <property type="protein sequence ID" value="PAV02954.1"/>
    <property type="molecule type" value="Genomic_DNA"/>
</dbReference>
<evidence type="ECO:0000313" key="1">
    <source>
        <dbReference type="EMBL" id="PAV02954.1"/>
    </source>
</evidence>
<organism evidence="1 2">
    <name type="scientific">Methanobacterium bryantii</name>
    <dbReference type="NCBI Taxonomy" id="2161"/>
    <lineage>
        <taxon>Archaea</taxon>
        <taxon>Methanobacteriati</taxon>
        <taxon>Methanobacteriota</taxon>
        <taxon>Methanomada group</taxon>
        <taxon>Methanobacteria</taxon>
        <taxon>Methanobacteriales</taxon>
        <taxon>Methanobacteriaceae</taxon>
        <taxon>Methanobacterium</taxon>
    </lineage>
</organism>
<proteinExistence type="predicted"/>